<evidence type="ECO:0000313" key="2">
    <source>
        <dbReference type="Proteomes" id="UP000315423"/>
    </source>
</evidence>
<name>A0AC61SAI7_9EURY</name>
<evidence type="ECO:0000313" key="1">
    <source>
        <dbReference type="EMBL" id="TKY91773.1"/>
    </source>
</evidence>
<comment type="caution">
    <text evidence="1">The sequence shown here is derived from an EMBL/GenBank/DDBJ whole genome shotgun (WGS) entry which is preliminary data.</text>
</comment>
<organism evidence="1 2">
    <name type="scientific">Candidatus Methanomarinus sp</name>
    <dbReference type="NCBI Taxonomy" id="3386244"/>
    <lineage>
        <taxon>Archaea</taxon>
        <taxon>Methanobacteriati</taxon>
        <taxon>Methanobacteriota</taxon>
        <taxon>Stenosarchaea group</taxon>
        <taxon>Methanomicrobia</taxon>
        <taxon>Methanosarcinales</taxon>
        <taxon>ANME-2 cluster</taxon>
        <taxon>Candidatus Methanocomedenaceae</taxon>
        <taxon>Candidatus Methanomarinus</taxon>
    </lineage>
</organism>
<reference evidence="1" key="1">
    <citation type="submission" date="2018-09" db="EMBL/GenBank/DDBJ databases">
        <title>A genomic encyclopedia of anaerobic methanotrophic archaea.</title>
        <authorList>
            <person name="Skennerton C.T."/>
            <person name="Chadwick G.L."/>
            <person name="Laso-Perez R."/>
            <person name="Leu A.O."/>
            <person name="Speth D.R."/>
            <person name="Yu H."/>
            <person name="Morgan-Lang C."/>
            <person name="Hatzenpichler R."/>
            <person name="Goudeau D."/>
            <person name="Malmstrom R."/>
            <person name="Woyke T."/>
            <person name="Hallam S."/>
            <person name="Tyson G.W."/>
            <person name="Wegener G."/>
            <person name="Boetius A."/>
            <person name="Orphan V.J."/>
        </authorList>
    </citation>
    <scope>NUCLEOTIDE SEQUENCE</scope>
    <source>
        <strain evidence="1">CONS3730D10UFb2</strain>
    </source>
</reference>
<gene>
    <name evidence="1" type="ORF">C5S46_04060</name>
</gene>
<accession>A0AC61SAI7</accession>
<proteinExistence type="predicted"/>
<dbReference type="EMBL" id="QYBA01000132">
    <property type="protein sequence ID" value="TKY91773.1"/>
    <property type="molecule type" value="Genomic_DNA"/>
</dbReference>
<sequence length="404" mass="42655">MIKRMNRIWIVLFIIAAIGMLVSGLSVNTFGSDGKNGTGLNTSYGNNTTVAGEGTFLNFTFNASDDTYANITSLDISFPDGFNLTPISNDSENIILTGFNGNIGAKNCTITGTKVLKITNSTLGGCIWNTTSGSYFSVNLTNTSNFIIPTSSGIYPIILSVTNATDDVAETTVNLKVNPVPGPGPKITGIGPSSSDISDHEGAARTFNITVNQTVDINWMVNGAVVQTNADTTSDTYTNSNARPGIHTVKAVATNSNGTDTQTWNWTVIENGSIRGKITDNRTGEPVSYAKISAVNKSGDTVITAFSRSDGTYVISSIINGTYTLNVSEHDYKWNSDSTVIVLPGELNSNGNVALSPDMVILSIKPGESTVKAAVAGNATIFNLTATNYGDNATFEVDYSSIFS</sequence>
<dbReference type="Proteomes" id="UP000315423">
    <property type="component" value="Unassembled WGS sequence"/>
</dbReference>
<protein>
    <submittedName>
        <fullName evidence="1">Carboxypeptidase regulatory-like domain-containing protein</fullName>
    </submittedName>
</protein>